<dbReference type="OrthoDB" id="433797at2759"/>
<dbReference type="Proteomes" id="UP000186817">
    <property type="component" value="Unassembled WGS sequence"/>
</dbReference>
<protein>
    <submittedName>
        <fullName evidence="1">Uncharacterized protein</fullName>
    </submittedName>
</protein>
<name>A0A1Q9D7Y2_SYMMI</name>
<reference evidence="1 2" key="1">
    <citation type="submission" date="2016-02" db="EMBL/GenBank/DDBJ databases">
        <title>Genome analysis of coral dinoflagellate symbionts highlights evolutionary adaptations to a symbiotic lifestyle.</title>
        <authorList>
            <person name="Aranda M."/>
            <person name="Li Y."/>
            <person name="Liew Y.J."/>
            <person name="Baumgarten S."/>
            <person name="Simakov O."/>
            <person name="Wilson M."/>
            <person name="Piel J."/>
            <person name="Ashoor H."/>
            <person name="Bougouffa S."/>
            <person name="Bajic V.B."/>
            <person name="Ryu T."/>
            <person name="Ravasi T."/>
            <person name="Bayer T."/>
            <person name="Micklem G."/>
            <person name="Kim H."/>
            <person name="Bhak J."/>
            <person name="Lajeunesse T.C."/>
            <person name="Voolstra C.R."/>
        </authorList>
    </citation>
    <scope>NUCLEOTIDE SEQUENCE [LARGE SCALE GENOMIC DNA]</scope>
    <source>
        <strain evidence="1 2">CCMP2467</strain>
    </source>
</reference>
<gene>
    <name evidence="1" type="ORF">AK812_SmicGene27040</name>
</gene>
<sequence>MGAGASTQLDSQLDNLVKEGLEQGAKEEDVLKELSKRAQDRLARLPEKEQNSTDSLTAGGKETVILELGALDFKRRGSPKPLEEVEQIILLLDPRGDVFKFYCADDPKDPKANVRHEQLLTPEILNKTIVFYLLPSLTSSPEALMGVEWITGGMCETLLPVCDEAMDVCVLRIDEYMIHGDSLLVQMVDDGKLVCPAEEAEGMLGMFSPVDSRIPDLKHTAWSHIIESFGHEYGAYCEFREVVGGSRLESVLKNLGSRGLSRKALPPPEKEKERVQLHKWLQEKEENGEDVSKIPVPELPKPPPELEQFLSDSVYPVMILEAEDMKFEYTKDYGHCSIAMDYAQVYPQNSIADS</sequence>
<dbReference type="AlphaFoldDB" id="A0A1Q9D7Y2"/>
<accession>A0A1Q9D7Y2</accession>
<keyword evidence="2" id="KW-1185">Reference proteome</keyword>
<proteinExistence type="predicted"/>
<comment type="caution">
    <text evidence="1">The sequence shown here is derived from an EMBL/GenBank/DDBJ whole genome shotgun (WGS) entry which is preliminary data.</text>
</comment>
<dbReference type="EMBL" id="LSRX01000673">
    <property type="protein sequence ID" value="OLP91269.1"/>
    <property type="molecule type" value="Genomic_DNA"/>
</dbReference>
<evidence type="ECO:0000313" key="2">
    <source>
        <dbReference type="Proteomes" id="UP000186817"/>
    </source>
</evidence>
<organism evidence="1 2">
    <name type="scientific">Symbiodinium microadriaticum</name>
    <name type="common">Dinoflagellate</name>
    <name type="synonym">Zooxanthella microadriatica</name>
    <dbReference type="NCBI Taxonomy" id="2951"/>
    <lineage>
        <taxon>Eukaryota</taxon>
        <taxon>Sar</taxon>
        <taxon>Alveolata</taxon>
        <taxon>Dinophyceae</taxon>
        <taxon>Suessiales</taxon>
        <taxon>Symbiodiniaceae</taxon>
        <taxon>Symbiodinium</taxon>
    </lineage>
</organism>
<evidence type="ECO:0000313" key="1">
    <source>
        <dbReference type="EMBL" id="OLP91269.1"/>
    </source>
</evidence>